<reference evidence="2" key="1">
    <citation type="submission" date="2020-03" db="EMBL/GenBank/DDBJ databases">
        <title>A high-quality chromosome-level genome assembly of a woody plant with both climbing and erect habits, Rhamnella rubrinervis.</title>
        <authorList>
            <person name="Lu Z."/>
            <person name="Yang Y."/>
            <person name="Zhu X."/>
            <person name="Sun Y."/>
        </authorList>
    </citation>
    <scope>NUCLEOTIDE SEQUENCE</scope>
    <source>
        <strain evidence="2">BYM</strain>
        <tissue evidence="2">Leaf</tissue>
    </source>
</reference>
<proteinExistence type="predicted"/>
<accession>A0A8K0HLG0</accession>
<feature type="region of interest" description="Disordered" evidence="1">
    <location>
        <begin position="61"/>
        <end position="81"/>
    </location>
</feature>
<feature type="compositionally biased region" description="Polar residues" evidence="1">
    <location>
        <begin position="159"/>
        <end position="178"/>
    </location>
</feature>
<evidence type="ECO:0000313" key="3">
    <source>
        <dbReference type="Proteomes" id="UP000796880"/>
    </source>
</evidence>
<name>A0A8K0HLG0_9ROSA</name>
<dbReference type="EMBL" id="VOIH02000002">
    <property type="protein sequence ID" value="KAF3453763.1"/>
    <property type="molecule type" value="Genomic_DNA"/>
</dbReference>
<feature type="region of interest" description="Disordered" evidence="1">
    <location>
        <begin position="279"/>
        <end position="397"/>
    </location>
</feature>
<dbReference type="Proteomes" id="UP000796880">
    <property type="component" value="Unassembled WGS sequence"/>
</dbReference>
<feature type="region of interest" description="Disordered" evidence="1">
    <location>
        <begin position="157"/>
        <end position="178"/>
    </location>
</feature>
<feature type="compositionally biased region" description="Polar residues" evidence="1">
    <location>
        <begin position="240"/>
        <end position="250"/>
    </location>
</feature>
<organism evidence="2 3">
    <name type="scientific">Rhamnella rubrinervis</name>
    <dbReference type="NCBI Taxonomy" id="2594499"/>
    <lineage>
        <taxon>Eukaryota</taxon>
        <taxon>Viridiplantae</taxon>
        <taxon>Streptophyta</taxon>
        <taxon>Embryophyta</taxon>
        <taxon>Tracheophyta</taxon>
        <taxon>Spermatophyta</taxon>
        <taxon>Magnoliopsida</taxon>
        <taxon>eudicotyledons</taxon>
        <taxon>Gunneridae</taxon>
        <taxon>Pentapetalae</taxon>
        <taxon>rosids</taxon>
        <taxon>fabids</taxon>
        <taxon>Rosales</taxon>
        <taxon>Rhamnaceae</taxon>
        <taxon>rhamnoid group</taxon>
        <taxon>Rhamneae</taxon>
        <taxon>Rhamnella</taxon>
    </lineage>
</organism>
<gene>
    <name evidence="2" type="ORF">FNV43_RR04204</name>
</gene>
<feature type="compositionally biased region" description="Low complexity" evidence="1">
    <location>
        <begin position="312"/>
        <end position="324"/>
    </location>
</feature>
<evidence type="ECO:0000313" key="2">
    <source>
        <dbReference type="EMBL" id="KAF3453763.1"/>
    </source>
</evidence>
<feature type="region of interest" description="Disordered" evidence="1">
    <location>
        <begin position="240"/>
        <end position="263"/>
    </location>
</feature>
<feature type="compositionally biased region" description="Polar residues" evidence="1">
    <location>
        <begin position="365"/>
        <end position="374"/>
    </location>
</feature>
<feature type="compositionally biased region" description="Polar residues" evidence="1">
    <location>
        <begin position="65"/>
        <end position="80"/>
    </location>
</feature>
<comment type="caution">
    <text evidence="2">The sequence shown here is derived from an EMBL/GenBank/DDBJ whole genome shotgun (WGS) entry which is preliminary data.</text>
</comment>
<keyword evidence="3" id="KW-1185">Reference proteome</keyword>
<evidence type="ECO:0000256" key="1">
    <source>
        <dbReference type="SAM" id="MobiDB-lite"/>
    </source>
</evidence>
<sequence>MLPHDRCMRPPATSDLRACFRPPTTSLTGATSDLSNFLGHQATSYGRYNFLDPPTTSYGPPTTSCGQMTTSSGPQATSSRPPGHFLTSGGIFPAVLRQLLRPPEQHPTASRHLPHGTPATSSASANFLTASVIFITTSPTSCGLASTDLGQLPADLRQLPTTTPLPDTSQLSLTSASSWPSPTSYARDNFLWTSGIFLRPLRQLPAAARQLSGRQTIYYGPDIFLRPASSSALAASYGLPTSSLRNSTTSRPPASLRLPRPRQLPDAYNFLRPRQCGLPDFLRPSPTSSDLRQLPRPATASYGLPLPHDHQSTSSTSPASSRSSVNFPDQRHLPATTRQLPDLRQLPAACDNFSRPPASLDHRQLPTTSPTSYGLVNFLRPATSRPPGNFLRPQATS</sequence>
<dbReference type="AlphaFoldDB" id="A0A8K0HLG0"/>
<protein>
    <submittedName>
        <fullName evidence="2">Uncharacterized protein</fullName>
    </submittedName>
</protein>